<dbReference type="SMART" id="SM01057">
    <property type="entry name" value="Carb_anhydrase"/>
    <property type="match status" value="1"/>
</dbReference>
<proteinExistence type="inferred from homology"/>
<dbReference type="Proteomes" id="UP000031668">
    <property type="component" value="Unassembled WGS sequence"/>
</dbReference>
<dbReference type="InterPro" id="IPR001148">
    <property type="entry name" value="CA_dom"/>
</dbReference>
<dbReference type="InterPro" id="IPR023561">
    <property type="entry name" value="Carbonic_anhydrase_a-class"/>
</dbReference>
<dbReference type="Gene3D" id="3.10.200.10">
    <property type="entry name" value="Alpha carbonic anhydrase"/>
    <property type="match status" value="1"/>
</dbReference>
<dbReference type="GO" id="GO:0006730">
    <property type="term" value="P:one-carbon metabolic process"/>
    <property type="evidence" value="ECO:0007669"/>
    <property type="project" value="TreeGrafter"/>
</dbReference>
<dbReference type="AlphaFoldDB" id="A0A0C2JUY0"/>
<dbReference type="PANTHER" id="PTHR18952:SF208">
    <property type="entry name" value="CARBONIC ANHYDRASE XA-RELATED"/>
    <property type="match status" value="1"/>
</dbReference>
<dbReference type="OrthoDB" id="6151278at2759"/>
<evidence type="ECO:0000256" key="1">
    <source>
        <dbReference type="ARBA" id="ARBA00010718"/>
    </source>
</evidence>
<sequence length="315" mass="35403">MTKKAVNNYRENIGGSEDTCMVDEMRNGKNSIYIGFGPDKWFEHFPTCGGSSQSPISIDKFEAEASGQLPPVKISTSNENGLLFGYYINDGHGFGMTIDKEQGTATISGGPLGTDTYTLEKIDFHFSCQDKEFASEHIVDGFSHDGEVLILSHDKIQLVFYNTKYPNFNTAMDKSDGLTIMAFFILLSLGDFNKASLVMTHFMEDTAEPVRSAFSKYGMNLYDLLPPLKNMGSKLHYVYYSGSLTRPPCHESVTWMVFPEAVRFSFHEVLKLMLKANQWKKMLGYHGHLCNNVRPPQPLNGRKVHVVELSHSAYD</sequence>
<name>A0A0C2JUY0_THEKT</name>
<protein>
    <submittedName>
        <fullName evidence="3">Carbonic anhydrase 1</fullName>
    </submittedName>
</protein>
<dbReference type="PANTHER" id="PTHR18952">
    <property type="entry name" value="CARBONIC ANHYDRASE"/>
    <property type="match status" value="1"/>
</dbReference>
<keyword evidence="4" id="KW-1185">Reference proteome</keyword>
<evidence type="ECO:0000259" key="2">
    <source>
        <dbReference type="PROSITE" id="PS51144"/>
    </source>
</evidence>
<dbReference type="GO" id="GO:0008270">
    <property type="term" value="F:zinc ion binding"/>
    <property type="evidence" value="ECO:0007669"/>
    <property type="project" value="InterPro"/>
</dbReference>
<reference evidence="3 4" key="1">
    <citation type="journal article" date="2014" name="Genome Biol. Evol.">
        <title>The genome of the myxosporean Thelohanellus kitauei shows adaptations to nutrient acquisition within its fish host.</title>
        <authorList>
            <person name="Yang Y."/>
            <person name="Xiong J."/>
            <person name="Zhou Z."/>
            <person name="Huo F."/>
            <person name="Miao W."/>
            <person name="Ran C."/>
            <person name="Liu Y."/>
            <person name="Zhang J."/>
            <person name="Feng J."/>
            <person name="Wang M."/>
            <person name="Wang M."/>
            <person name="Wang L."/>
            <person name="Yao B."/>
        </authorList>
    </citation>
    <scope>NUCLEOTIDE SEQUENCE [LARGE SCALE GENOMIC DNA]</scope>
    <source>
        <strain evidence="3">Wuqing</strain>
    </source>
</reference>
<dbReference type="OMA" id="RPPCHES"/>
<dbReference type="EMBL" id="JWZT01000923">
    <property type="protein sequence ID" value="KII73223.1"/>
    <property type="molecule type" value="Genomic_DNA"/>
</dbReference>
<dbReference type="InterPro" id="IPR036398">
    <property type="entry name" value="CA_dom_sf"/>
</dbReference>
<accession>A0A0C2JUY0</accession>
<dbReference type="GO" id="GO:0004089">
    <property type="term" value="F:carbonate dehydratase activity"/>
    <property type="evidence" value="ECO:0007669"/>
    <property type="project" value="InterPro"/>
</dbReference>
<gene>
    <name evidence="3" type="ORF">RF11_09811</name>
</gene>
<dbReference type="Pfam" id="PF00194">
    <property type="entry name" value="Carb_anhydrase"/>
    <property type="match status" value="1"/>
</dbReference>
<organism evidence="3 4">
    <name type="scientific">Thelohanellus kitauei</name>
    <name type="common">Myxosporean</name>
    <dbReference type="NCBI Taxonomy" id="669202"/>
    <lineage>
        <taxon>Eukaryota</taxon>
        <taxon>Metazoa</taxon>
        <taxon>Cnidaria</taxon>
        <taxon>Myxozoa</taxon>
        <taxon>Myxosporea</taxon>
        <taxon>Bivalvulida</taxon>
        <taxon>Platysporina</taxon>
        <taxon>Myxobolidae</taxon>
        <taxon>Thelohanellus</taxon>
    </lineage>
</organism>
<evidence type="ECO:0000313" key="3">
    <source>
        <dbReference type="EMBL" id="KII73223.1"/>
    </source>
</evidence>
<dbReference type="SUPFAM" id="SSF51069">
    <property type="entry name" value="Carbonic anhydrase"/>
    <property type="match status" value="1"/>
</dbReference>
<comment type="similarity">
    <text evidence="1">Belongs to the alpha-carbonic anhydrase family.</text>
</comment>
<feature type="domain" description="Alpha-carbonic anhydrase" evidence="2">
    <location>
        <begin position="29"/>
        <end position="308"/>
    </location>
</feature>
<dbReference type="CDD" id="cd00326">
    <property type="entry name" value="alpha_CA"/>
    <property type="match status" value="1"/>
</dbReference>
<comment type="caution">
    <text evidence="3">The sequence shown here is derived from an EMBL/GenBank/DDBJ whole genome shotgun (WGS) entry which is preliminary data.</text>
</comment>
<dbReference type="PROSITE" id="PS51144">
    <property type="entry name" value="ALPHA_CA_2"/>
    <property type="match status" value="1"/>
</dbReference>
<evidence type="ECO:0000313" key="4">
    <source>
        <dbReference type="Proteomes" id="UP000031668"/>
    </source>
</evidence>